<keyword evidence="2" id="KW-1185">Reference proteome</keyword>
<comment type="caution">
    <text evidence="1">The sequence shown here is derived from an EMBL/GenBank/DDBJ whole genome shotgun (WGS) entry which is preliminary data.</text>
</comment>
<name>A0ACC3A4V7_9EURO</name>
<dbReference type="Proteomes" id="UP001172386">
    <property type="component" value="Unassembled WGS sequence"/>
</dbReference>
<evidence type="ECO:0000313" key="1">
    <source>
        <dbReference type="EMBL" id="KAJ9655164.1"/>
    </source>
</evidence>
<organism evidence="1 2">
    <name type="scientific">Neophaeococcomyces mojaviensis</name>
    <dbReference type="NCBI Taxonomy" id="3383035"/>
    <lineage>
        <taxon>Eukaryota</taxon>
        <taxon>Fungi</taxon>
        <taxon>Dikarya</taxon>
        <taxon>Ascomycota</taxon>
        <taxon>Pezizomycotina</taxon>
        <taxon>Eurotiomycetes</taxon>
        <taxon>Chaetothyriomycetidae</taxon>
        <taxon>Chaetothyriales</taxon>
        <taxon>Chaetothyriales incertae sedis</taxon>
        <taxon>Neophaeococcomyces</taxon>
    </lineage>
</organism>
<gene>
    <name evidence="1" type="ORF">H2198_005939</name>
</gene>
<evidence type="ECO:0000313" key="2">
    <source>
        <dbReference type="Proteomes" id="UP001172386"/>
    </source>
</evidence>
<reference evidence="1" key="1">
    <citation type="submission" date="2022-10" db="EMBL/GenBank/DDBJ databases">
        <title>Culturing micro-colonial fungi from biological soil crusts in the Mojave desert and describing Neophaeococcomyces mojavensis, and introducing the new genera and species Taxawa tesnikishii.</title>
        <authorList>
            <person name="Kurbessoian T."/>
            <person name="Stajich J.E."/>
        </authorList>
    </citation>
    <scope>NUCLEOTIDE SEQUENCE</scope>
    <source>
        <strain evidence="1">JES_112</strain>
    </source>
</reference>
<protein>
    <submittedName>
        <fullName evidence="1">Uncharacterized protein</fullName>
    </submittedName>
</protein>
<dbReference type="EMBL" id="JAPDRQ010000103">
    <property type="protein sequence ID" value="KAJ9655164.1"/>
    <property type="molecule type" value="Genomic_DNA"/>
</dbReference>
<proteinExistence type="predicted"/>
<sequence length="1604" mass="182679">MAPAPPRSGRSSRGKQKELRHIMEDTVARPELPPPSLLTNPEASSLFHDIEEISDSNIQNVRIHTSPSRKVARQIACSVSDYYLYLSESQQVNPHILLSDLAHVMELLKPMLRQDNNGRCVFDTAISNEQERELVRLRQEIEERYTTMMTDVLSDQVNGLLKLKPASYNISMENTFSELAKDISAARGAMSGINPNIHAGRWATLVPNLLGLGIDSIIPRLDNTHQELQRFVYLEFGGERAKLWYLVWKNLKKTWIIFKECNSSFPTADYALESRFYRARSIQDLFKHIVPLPDFFNSELIENLVGYYCAFINYHRHLREVRSEQLRGWDPELPISNEASGELIKQMSSYAWEPKARSALHWAVIRLTCLTNGPVVVRRNGNLADDWSVEDLMKSLAHTVSVKPTGVEPSTIGASAQKESSIKNDTKSHLEVLEQLIPQNFEYRSAQDLLFSPSSTIKSLGSVEYLIPEGKNMTVAYDYVYHPFPENRAQEVAESRRIARDLRDPGILSEGTRIEDCINLPLPHVRPPGTYTGHRQRRRTGPYDYLKILGEELVRWITWQPYPVRRLPRAPLKVTTRSSCRLRKIAKEMKRERKLQGEIRRNSKTVRDRPLQDSLNRVTKLGRRGSIGSTVSQSRNAAKMRVLKLRGGGYKTWEPMVRPVPPETWVTSKLHLIETNIDNDETDVDKRKRELGDNDKAKEQLRRPDGSWARAEGSPTPAPQRVGPSNGRRSSGPTETDVIPIPLLVNPDDNGDNEPFGIHEDNNSPERRRTSNEENSRPHGGVEDVGGLRNPLQVIRPEEEPAEPEGPETDSYVPISPPYDHQHSACLNMPMCHPCPCIEGQWHHQCDGWKKCPGAREFIRWHNDEVAGGRWPNPYIEMQREHFGPYFARIHASNERRQVHGVNTLNDNTVHRNDDNSDDSLDYRFGSSISENGVPSPQYARGPRDAFYGVLIANTRYDTPPEAVDFLSTQERFGRANIYRTYIDGRDYNTVQEAREAMDRLARDLPLFGMRPLPVGYYGKDHDPPRGHIVMGAPKEFTGIVINGQQYDSLALGRTLLQEMEEYDRREFRYAFFDGRQYLVLEDAAQELRYLASRLNAGHRMERLPPPARSLRPAPRHFIQPTNSQSREEAEENSPQQRSNIQEEQRLQRLPTDAMKRAHQPAAELPRPILFRGVMINGHLYREQDRAEHELGYLVDHPGEFVNAHINGYPYNNVVEARNAFNGLQDLLRRGEPMRSLPRRSAIQRAQEVSEIRPAPAANQNRFPPPWPGLRAQLSVHNDNRDKESLSDLRQRSGQNRPSASRPPHWHHVRDYEAEDVAAARPNSIGLKELRAWQDGLPAGEIRPELERPQVSGLQPDELTPDQEQLQKEQEESIRRRQRTGVQQEQDEGVTVNEEEEEPQGQIMKNGKKKDNKPAQKHVDKAKDNNKGKKPQKARKGADADLIDLTKANSPKRTRTGRREGRKDEKSDNTKESAKNDTKRRKKKQPNNIDVLKDKPNNDDDNPDNNPPDGAVAAKGGRRTTQATATVKAQTRPTTRASTGIVGKPRQDTDKANASKKRSYAEIANDGQEGMLVQPVYDRPAISNLHPLKRPRTSRDGAPEAYRA</sequence>
<accession>A0ACC3A4V7</accession>